<proteinExistence type="inferred from homology"/>
<dbReference type="InterPro" id="IPR044946">
    <property type="entry name" value="Restrct_endonuc_typeI_TRD_sf"/>
</dbReference>
<keyword evidence="2" id="KW-0680">Restriction system</keyword>
<feature type="domain" description="Type I restriction modification DNA specificity" evidence="4">
    <location>
        <begin position="2"/>
        <end position="176"/>
    </location>
</feature>
<dbReference type="GO" id="GO:0009307">
    <property type="term" value="P:DNA restriction-modification system"/>
    <property type="evidence" value="ECO:0007669"/>
    <property type="project" value="UniProtKB-KW"/>
</dbReference>
<evidence type="ECO:0000313" key="5">
    <source>
        <dbReference type="EMBL" id="ASC02953.1"/>
    </source>
</evidence>
<dbReference type="Gene3D" id="3.90.220.20">
    <property type="entry name" value="DNA methylase specificity domains"/>
    <property type="match status" value="2"/>
</dbReference>
<evidence type="ECO:0000256" key="2">
    <source>
        <dbReference type="ARBA" id="ARBA00022747"/>
    </source>
</evidence>
<accession>A0A1Z3CJ45</accession>
<dbReference type="PANTHER" id="PTHR30408">
    <property type="entry name" value="TYPE-1 RESTRICTION ENZYME ECOKI SPECIFICITY PROTEIN"/>
    <property type="match status" value="1"/>
</dbReference>
<sequence length="390" mass="45090">MKIFKLKDISEFIRNGVTIKQDISSKEGIPITRIETISKGTIDFNKLGYANIFKIEKYKEWLLKKGDILISHINSEKHLGKSAIYLDNNYDIIHGMNLLCIRAIDKKVFPEYLQLFFKTNQYKKQIKKITKKSVNQASFSVNDFKEILITVPDLNIQEKIIKKIKVLEKILENNKLKLNYLSELTKSLFTRMFGDIKSNDKNWKIYKFSEKLKISSGGTPSKANKIYWENGTISWIGSNMCNDEIITKNDGKFITEEGLKNSSAKIYKMNTVIVALVGATIGKTGLLKFETSTNQNIAALEIKNMDYSPEFLFFLLQNLYYKFTELGGDTFKMANLSFIKNLPLISPPIELQNKFAERIEKIEKLKFEIEKSIEESQKLYNSLISKYFDN</sequence>
<dbReference type="Proteomes" id="UP000196759">
    <property type="component" value="Chromosome"/>
</dbReference>
<dbReference type="REBASE" id="205108">
    <property type="entry name" value="S2.Fnu1260ORF6300P"/>
</dbReference>
<dbReference type="RefSeq" id="WP_088337244.1">
    <property type="nucleotide sequence ID" value="NZ_CP021934.1"/>
</dbReference>
<dbReference type="InterPro" id="IPR000055">
    <property type="entry name" value="Restrct_endonuc_typeI_TRD"/>
</dbReference>
<dbReference type="PANTHER" id="PTHR30408:SF12">
    <property type="entry name" value="TYPE I RESTRICTION ENZYME MJAVIII SPECIFICITY SUBUNIT"/>
    <property type="match status" value="1"/>
</dbReference>
<evidence type="ECO:0000313" key="6">
    <source>
        <dbReference type="Proteomes" id="UP000196759"/>
    </source>
</evidence>
<organism evidence="5 6">
    <name type="scientific">Fusobacterium nucleatum subsp. polymorphum</name>
    <name type="common">Fusobacterium polymorphum</name>
    <dbReference type="NCBI Taxonomy" id="76857"/>
    <lineage>
        <taxon>Bacteria</taxon>
        <taxon>Fusobacteriati</taxon>
        <taxon>Fusobacteriota</taxon>
        <taxon>Fusobacteriia</taxon>
        <taxon>Fusobacteriales</taxon>
        <taxon>Fusobacteriaceae</taxon>
        <taxon>Fusobacterium</taxon>
    </lineage>
</organism>
<protein>
    <recommendedName>
        <fullName evidence="4">Type I restriction modification DNA specificity domain-containing protein</fullName>
    </recommendedName>
</protein>
<dbReference type="EMBL" id="CP021934">
    <property type="protein sequence ID" value="ASC02953.1"/>
    <property type="molecule type" value="Genomic_DNA"/>
</dbReference>
<evidence type="ECO:0000256" key="3">
    <source>
        <dbReference type="ARBA" id="ARBA00023125"/>
    </source>
</evidence>
<dbReference type="SUPFAM" id="SSF116734">
    <property type="entry name" value="DNA methylase specificity domain"/>
    <property type="match status" value="2"/>
</dbReference>
<dbReference type="InterPro" id="IPR052021">
    <property type="entry name" value="Type-I_RS_S_subunit"/>
</dbReference>
<dbReference type="GO" id="GO:0003677">
    <property type="term" value="F:DNA binding"/>
    <property type="evidence" value="ECO:0007669"/>
    <property type="project" value="UniProtKB-KW"/>
</dbReference>
<reference evidence="5 6" key="1">
    <citation type="submission" date="2017-06" db="EMBL/GenBank/DDBJ databases">
        <title>Draft genome sequence of Fusobacterium nucleatum subsp. polymorphum KCOM 1260 (=ChDC F218).</title>
        <authorList>
            <person name="Kook J.-K."/>
            <person name="Park S.-N."/>
            <person name="Lim Y.K."/>
            <person name="Roh H."/>
        </authorList>
    </citation>
    <scope>NUCLEOTIDE SEQUENCE [LARGE SCALE GENOMIC DNA]</scope>
    <source>
        <strain evidence="6">KCOM 1260 (ChDC F218)</strain>
    </source>
</reference>
<name>A0A1Z3CJ45_FUSNP</name>
<feature type="domain" description="Type I restriction modification DNA specificity" evidence="4">
    <location>
        <begin position="201"/>
        <end position="375"/>
    </location>
</feature>
<keyword evidence="6" id="KW-1185">Reference proteome</keyword>
<evidence type="ECO:0000256" key="1">
    <source>
        <dbReference type="ARBA" id="ARBA00010923"/>
    </source>
</evidence>
<comment type="similarity">
    <text evidence="1">Belongs to the type-I restriction system S methylase family.</text>
</comment>
<keyword evidence="3" id="KW-0238">DNA-binding</keyword>
<dbReference type="Pfam" id="PF01420">
    <property type="entry name" value="Methylase_S"/>
    <property type="match status" value="2"/>
</dbReference>
<gene>
    <name evidence="5" type="ORF">CBG50_06295</name>
</gene>
<dbReference type="AlphaFoldDB" id="A0A1Z3CJ45"/>
<evidence type="ECO:0000259" key="4">
    <source>
        <dbReference type="Pfam" id="PF01420"/>
    </source>
</evidence>